<dbReference type="AlphaFoldDB" id="A0A1I6GER0"/>
<dbReference type="STRING" id="670154.SAMN04488002_1357"/>
<proteinExistence type="predicted"/>
<protein>
    <submittedName>
        <fullName evidence="1">Uncharacterized protein</fullName>
    </submittedName>
</protein>
<reference evidence="2" key="1">
    <citation type="submission" date="2016-10" db="EMBL/GenBank/DDBJ databases">
        <authorList>
            <person name="Varghese N."/>
            <person name="Submissions S."/>
        </authorList>
    </citation>
    <scope>NUCLEOTIDE SEQUENCE [LARGE SCALE GENOMIC DNA]</scope>
    <source>
        <strain evidence="2">DSM 26921</strain>
    </source>
</reference>
<accession>A0A1I6GER0</accession>
<organism evidence="1 2">
    <name type="scientific">Litoreibacter janthinus</name>
    <dbReference type="NCBI Taxonomy" id="670154"/>
    <lineage>
        <taxon>Bacteria</taxon>
        <taxon>Pseudomonadati</taxon>
        <taxon>Pseudomonadota</taxon>
        <taxon>Alphaproteobacteria</taxon>
        <taxon>Rhodobacterales</taxon>
        <taxon>Roseobacteraceae</taxon>
        <taxon>Litoreibacter</taxon>
    </lineage>
</organism>
<gene>
    <name evidence="1" type="ORF">SAMN04488002_1357</name>
</gene>
<evidence type="ECO:0000313" key="1">
    <source>
        <dbReference type="EMBL" id="SFR40682.1"/>
    </source>
</evidence>
<name>A0A1I6GER0_9RHOB</name>
<evidence type="ECO:0000313" key="2">
    <source>
        <dbReference type="Proteomes" id="UP000199658"/>
    </source>
</evidence>
<sequence length="248" mass="26874">MTLAAQGVFAAESTVAAKLINTCQKPITSDLPHDIILKQSGWITVHGGQLEEFAKIRSEALVAQTLVMGFNDAESVDALYDEFARQSLDYVTNSAPKDAPFFFRHPKGQGWFAEVYFETPNHWVCALYGTDVSAGDAFIKEMASGLSQMDDPAGSGLDRMPDRDALKALSRGGIPEDEPGAELAYVGHYNLNGDPFGCHSVQAVALSPAWLKAETKREVEGVFLLTVDVDFRAGNRRSSAKRILTGGC</sequence>
<dbReference type="EMBL" id="FOYO01000001">
    <property type="protein sequence ID" value="SFR40682.1"/>
    <property type="molecule type" value="Genomic_DNA"/>
</dbReference>
<keyword evidence="2" id="KW-1185">Reference proteome</keyword>
<dbReference type="Proteomes" id="UP000199658">
    <property type="component" value="Unassembled WGS sequence"/>
</dbReference>